<dbReference type="PRINTS" id="PR00723">
    <property type="entry name" value="SUBTILISIN"/>
</dbReference>
<evidence type="ECO:0000313" key="8">
    <source>
        <dbReference type="Proteomes" id="UP000799757"/>
    </source>
</evidence>
<dbReference type="InterPro" id="IPR015500">
    <property type="entry name" value="Peptidase_S8_subtilisin-rel"/>
</dbReference>
<dbReference type="SUPFAM" id="SSF52743">
    <property type="entry name" value="Subtilisin-like"/>
    <property type="match status" value="1"/>
</dbReference>
<dbReference type="GO" id="GO:0006508">
    <property type="term" value="P:proteolysis"/>
    <property type="evidence" value="ECO:0007669"/>
    <property type="project" value="UniProtKB-KW"/>
</dbReference>
<keyword evidence="3 5" id="KW-0378">Hydrolase</keyword>
<evidence type="ECO:0000313" key="7">
    <source>
        <dbReference type="EMBL" id="KAF2797775.1"/>
    </source>
</evidence>
<keyword evidence="8" id="KW-1185">Reference proteome</keyword>
<name>A0A6A6XP98_9PLEO</name>
<evidence type="ECO:0000256" key="4">
    <source>
        <dbReference type="ARBA" id="ARBA00022825"/>
    </source>
</evidence>
<dbReference type="Proteomes" id="UP000799757">
    <property type="component" value="Unassembled WGS sequence"/>
</dbReference>
<dbReference type="OrthoDB" id="3781625at2759"/>
<evidence type="ECO:0000259" key="6">
    <source>
        <dbReference type="Pfam" id="PF00082"/>
    </source>
</evidence>
<feature type="domain" description="Peptidase S8/S53" evidence="6">
    <location>
        <begin position="90"/>
        <end position="308"/>
    </location>
</feature>
<protein>
    <submittedName>
        <fullName evidence="7">Subtilisin-like protein</fullName>
    </submittedName>
</protein>
<proteinExistence type="inferred from homology"/>
<dbReference type="AlphaFoldDB" id="A0A6A6XP98"/>
<dbReference type="PANTHER" id="PTHR43806">
    <property type="entry name" value="PEPTIDASE S8"/>
    <property type="match status" value="1"/>
</dbReference>
<feature type="active site" description="Charge relay system" evidence="5">
    <location>
        <position position="129"/>
    </location>
</feature>
<dbReference type="EMBL" id="MU001798">
    <property type="protein sequence ID" value="KAF2797775.1"/>
    <property type="molecule type" value="Genomic_DNA"/>
</dbReference>
<comment type="similarity">
    <text evidence="1 5">Belongs to the peptidase S8 family.</text>
</comment>
<dbReference type="PROSITE" id="PS51892">
    <property type="entry name" value="SUBTILASE"/>
    <property type="match status" value="1"/>
</dbReference>
<evidence type="ECO:0000256" key="5">
    <source>
        <dbReference type="PROSITE-ProRule" id="PRU01240"/>
    </source>
</evidence>
<evidence type="ECO:0000256" key="2">
    <source>
        <dbReference type="ARBA" id="ARBA00022670"/>
    </source>
</evidence>
<dbReference type="PANTHER" id="PTHR43806:SF11">
    <property type="entry name" value="CEREVISIN-RELATED"/>
    <property type="match status" value="1"/>
</dbReference>
<evidence type="ECO:0000256" key="3">
    <source>
        <dbReference type="ARBA" id="ARBA00022801"/>
    </source>
</evidence>
<sequence>MKSFRDSNYQVSNARNLLSQVPNRTQKFKPALSTSLVSPKHLTYTAVRFFDAVDSPDPRQVSGAERWFDLFDQDNVQDRIPKRAKEKNSRIRIAVLDTGIDLKNPWIGQKARRIQCWPTDQSCGDTDGHGTHVAYLLLRLAPHAQLRIAKVRKSHMLRDADVEHIAKAIRHFSSDDHNRVDIIHLSFGFPQFHERLRPILTAIRAARENNVLVFAAAGNEGGNKGVFWPAKLYETGDVICVNASDSDGNASGFNPTTAAGTRICTLGEAVPSCERDHQEKTIHRSGTSFATPIAVSIAALVLGFVDNVLARDVPEDFAMLKQRLHTRSGMEKILHNTCVLSEGKRRAGFSYITPWFFLGIEERSRVHIIANELRSIPE</sequence>
<organism evidence="7 8">
    <name type="scientific">Melanomma pulvis-pyrius CBS 109.77</name>
    <dbReference type="NCBI Taxonomy" id="1314802"/>
    <lineage>
        <taxon>Eukaryota</taxon>
        <taxon>Fungi</taxon>
        <taxon>Dikarya</taxon>
        <taxon>Ascomycota</taxon>
        <taxon>Pezizomycotina</taxon>
        <taxon>Dothideomycetes</taxon>
        <taxon>Pleosporomycetidae</taxon>
        <taxon>Pleosporales</taxon>
        <taxon>Melanommataceae</taxon>
        <taxon>Melanomma</taxon>
    </lineage>
</organism>
<accession>A0A6A6XP98</accession>
<dbReference type="Gene3D" id="3.40.50.200">
    <property type="entry name" value="Peptidase S8/S53 domain"/>
    <property type="match status" value="1"/>
</dbReference>
<feature type="active site" description="Charge relay system" evidence="5">
    <location>
        <position position="97"/>
    </location>
</feature>
<reference evidence="7" key="1">
    <citation type="journal article" date="2020" name="Stud. Mycol.">
        <title>101 Dothideomycetes genomes: a test case for predicting lifestyles and emergence of pathogens.</title>
        <authorList>
            <person name="Haridas S."/>
            <person name="Albert R."/>
            <person name="Binder M."/>
            <person name="Bloem J."/>
            <person name="Labutti K."/>
            <person name="Salamov A."/>
            <person name="Andreopoulos B."/>
            <person name="Baker S."/>
            <person name="Barry K."/>
            <person name="Bills G."/>
            <person name="Bluhm B."/>
            <person name="Cannon C."/>
            <person name="Castanera R."/>
            <person name="Culley D."/>
            <person name="Daum C."/>
            <person name="Ezra D."/>
            <person name="Gonzalez J."/>
            <person name="Henrissat B."/>
            <person name="Kuo A."/>
            <person name="Liang C."/>
            <person name="Lipzen A."/>
            <person name="Lutzoni F."/>
            <person name="Magnuson J."/>
            <person name="Mondo S."/>
            <person name="Nolan M."/>
            <person name="Ohm R."/>
            <person name="Pangilinan J."/>
            <person name="Park H.-J."/>
            <person name="Ramirez L."/>
            <person name="Alfaro M."/>
            <person name="Sun H."/>
            <person name="Tritt A."/>
            <person name="Yoshinaga Y."/>
            <person name="Zwiers L.-H."/>
            <person name="Turgeon B."/>
            <person name="Goodwin S."/>
            <person name="Spatafora J."/>
            <person name="Crous P."/>
            <person name="Grigoriev I."/>
        </authorList>
    </citation>
    <scope>NUCLEOTIDE SEQUENCE</scope>
    <source>
        <strain evidence="7">CBS 109.77</strain>
    </source>
</reference>
<dbReference type="InterPro" id="IPR036852">
    <property type="entry name" value="Peptidase_S8/S53_dom_sf"/>
</dbReference>
<evidence type="ECO:0000256" key="1">
    <source>
        <dbReference type="ARBA" id="ARBA00011073"/>
    </source>
</evidence>
<keyword evidence="2 5" id="KW-0645">Protease</keyword>
<dbReference type="CDD" id="cd00306">
    <property type="entry name" value="Peptidases_S8_S53"/>
    <property type="match status" value="1"/>
</dbReference>
<dbReference type="Pfam" id="PF00082">
    <property type="entry name" value="Peptidase_S8"/>
    <property type="match status" value="1"/>
</dbReference>
<dbReference type="GO" id="GO:0004252">
    <property type="term" value="F:serine-type endopeptidase activity"/>
    <property type="evidence" value="ECO:0007669"/>
    <property type="project" value="UniProtKB-UniRule"/>
</dbReference>
<feature type="active site" description="Charge relay system" evidence="5">
    <location>
        <position position="288"/>
    </location>
</feature>
<dbReference type="InterPro" id="IPR000209">
    <property type="entry name" value="Peptidase_S8/S53_dom"/>
</dbReference>
<gene>
    <name evidence="7" type="ORF">K505DRAFT_130723</name>
</gene>
<keyword evidence="4 5" id="KW-0720">Serine protease</keyword>
<dbReference type="InterPro" id="IPR050131">
    <property type="entry name" value="Peptidase_S8_subtilisin-like"/>
</dbReference>